<evidence type="ECO:0000313" key="2">
    <source>
        <dbReference type="EMBL" id="MEN7548578.1"/>
    </source>
</evidence>
<gene>
    <name evidence="2" type="ORF">AAG747_11695</name>
</gene>
<dbReference type="Pfam" id="PF07728">
    <property type="entry name" value="AAA_5"/>
    <property type="match status" value="1"/>
</dbReference>
<dbReference type="CDD" id="cd00009">
    <property type="entry name" value="AAA"/>
    <property type="match status" value="1"/>
</dbReference>
<comment type="caution">
    <text evidence="2">The sequence shown here is derived from an EMBL/GenBank/DDBJ whole genome shotgun (WGS) entry which is preliminary data.</text>
</comment>
<organism evidence="2 3">
    <name type="scientific">Rapidithrix thailandica</name>
    <dbReference type="NCBI Taxonomy" id="413964"/>
    <lineage>
        <taxon>Bacteria</taxon>
        <taxon>Pseudomonadati</taxon>
        <taxon>Bacteroidota</taxon>
        <taxon>Cytophagia</taxon>
        <taxon>Cytophagales</taxon>
        <taxon>Flammeovirgaceae</taxon>
        <taxon>Rapidithrix</taxon>
    </lineage>
</organism>
<evidence type="ECO:0000259" key="1">
    <source>
        <dbReference type="Pfam" id="PF07728"/>
    </source>
</evidence>
<dbReference type="SUPFAM" id="SSF52540">
    <property type="entry name" value="P-loop containing nucleoside triphosphate hydrolases"/>
    <property type="match status" value="1"/>
</dbReference>
<evidence type="ECO:0000313" key="3">
    <source>
        <dbReference type="Proteomes" id="UP001403385"/>
    </source>
</evidence>
<feature type="domain" description="ATPase dynein-related AAA" evidence="1">
    <location>
        <begin position="43"/>
        <end position="170"/>
    </location>
</feature>
<dbReference type="InterPro" id="IPR027417">
    <property type="entry name" value="P-loop_NTPase"/>
</dbReference>
<name>A0AAW9S836_9BACT</name>
<dbReference type="EMBL" id="JBDKWZ010000006">
    <property type="protein sequence ID" value="MEN7548578.1"/>
    <property type="molecule type" value="Genomic_DNA"/>
</dbReference>
<dbReference type="RefSeq" id="WP_346821357.1">
    <property type="nucleotide sequence ID" value="NZ_JBDKWZ010000006.1"/>
</dbReference>
<accession>A0AAW9S836</accession>
<sequence length="369" mass="41661">MSQGHNYIFYGTEANAREVKTFIGHLLQTNATAEVQGRKKTPICIWGTHGIGKTDIVQQVAEENGYAFAYIAPAQFEEMGDLVGMPAVEKGKTVFSAPDWVPDTPGPGILLIDDVNRADDRILRGIMQLLQNYELVSWKLPEKWQIVLTANPDGGDYSVTPMDDAMLTRMMHITMQFEAKTWAYWAEKAGVDARGINFVLTYPEIAQGHRTTPRSLVQFFESIAHIKNLSEELSLVQMLAASCLDEETVSAFIAFVQQNLSELISPEKICKAKDFTKQVYQEVKGCVNKDIFRVDIMATLCTRLVNYLTINDIKPDKEEVKNLQSFIKMDFLPNDLRLSLLQDLVNSNNKHLKMVMTDPEVSMLLLKKM</sequence>
<proteinExistence type="predicted"/>
<dbReference type="Proteomes" id="UP001403385">
    <property type="component" value="Unassembled WGS sequence"/>
</dbReference>
<dbReference type="AlphaFoldDB" id="A0AAW9S836"/>
<protein>
    <submittedName>
        <fullName evidence="2">AAA family ATPase</fullName>
    </submittedName>
</protein>
<dbReference type="GO" id="GO:0005524">
    <property type="term" value="F:ATP binding"/>
    <property type="evidence" value="ECO:0007669"/>
    <property type="project" value="InterPro"/>
</dbReference>
<keyword evidence="3" id="KW-1185">Reference proteome</keyword>
<dbReference type="InterPro" id="IPR011704">
    <property type="entry name" value="ATPase_dyneun-rel_AAA"/>
</dbReference>
<dbReference type="Gene3D" id="3.40.50.300">
    <property type="entry name" value="P-loop containing nucleotide triphosphate hydrolases"/>
    <property type="match status" value="1"/>
</dbReference>
<dbReference type="GO" id="GO:0016887">
    <property type="term" value="F:ATP hydrolysis activity"/>
    <property type="evidence" value="ECO:0007669"/>
    <property type="project" value="InterPro"/>
</dbReference>
<reference evidence="2 3" key="1">
    <citation type="submission" date="2024-04" db="EMBL/GenBank/DDBJ databases">
        <title>Novel genus in family Flammeovirgaceae.</title>
        <authorList>
            <person name="Nguyen T.H."/>
            <person name="Vuong T.Q."/>
            <person name="Le H."/>
            <person name="Kim S.-G."/>
        </authorList>
    </citation>
    <scope>NUCLEOTIDE SEQUENCE [LARGE SCALE GENOMIC DNA]</scope>
    <source>
        <strain evidence="2 3">JCM 23209</strain>
    </source>
</reference>